<dbReference type="GeneID" id="87887859"/>
<protein>
    <submittedName>
        <fullName evidence="2">Uncharacterized protein</fullName>
    </submittedName>
</protein>
<organism evidence="2 3">
    <name type="scientific">Chaetomium strumarium</name>
    <dbReference type="NCBI Taxonomy" id="1170767"/>
    <lineage>
        <taxon>Eukaryota</taxon>
        <taxon>Fungi</taxon>
        <taxon>Dikarya</taxon>
        <taxon>Ascomycota</taxon>
        <taxon>Pezizomycotina</taxon>
        <taxon>Sordariomycetes</taxon>
        <taxon>Sordariomycetidae</taxon>
        <taxon>Sordariales</taxon>
        <taxon>Chaetomiaceae</taxon>
        <taxon>Chaetomium</taxon>
    </lineage>
</organism>
<feature type="compositionally biased region" description="Low complexity" evidence="1">
    <location>
        <begin position="145"/>
        <end position="159"/>
    </location>
</feature>
<accession>A0AAJ0M2Y3</accession>
<proteinExistence type="predicted"/>
<reference evidence="2" key="1">
    <citation type="journal article" date="2023" name="Mol. Phylogenet. Evol.">
        <title>Genome-scale phylogeny and comparative genomics of the fungal order Sordariales.</title>
        <authorList>
            <person name="Hensen N."/>
            <person name="Bonometti L."/>
            <person name="Westerberg I."/>
            <person name="Brannstrom I.O."/>
            <person name="Guillou S."/>
            <person name="Cros-Aarteil S."/>
            <person name="Calhoun S."/>
            <person name="Haridas S."/>
            <person name="Kuo A."/>
            <person name="Mondo S."/>
            <person name="Pangilinan J."/>
            <person name="Riley R."/>
            <person name="LaButti K."/>
            <person name="Andreopoulos B."/>
            <person name="Lipzen A."/>
            <person name="Chen C."/>
            <person name="Yan M."/>
            <person name="Daum C."/>
            <person name="Ng V."/>
            <person name="Clum A."/>
            <person name="Steindorff A."/>
            <person name="Ohm R.A."/>
            <person name="Martin F."/>
            <person name="Silar P."/>
            <person name="Natvig D.O."/>
            <person name="Lalanne C."/>
            <person name="Gautier V."/>
            <person name="Ament-Velasquez S.L."/>
            <person name="Kruys A."/>
            <person name="Hutchinson M.I."/>
            <person name="Powell A.J."/>
            <person name="Barry K."/>
            <person name="Miller A.N."/>
            <person name="Grigoriev I.V."/>
            <person name="Debuchy R."/>
            <person name="Gladieux P."/>
            <person name="Hiltunen Thoren M."/>
            <person name="Johannesson H."/>
        </authorList>
    </citation>
    <scope>NUCLEOTIDE SEQUENCE</scope>
    <source>
        <strain evidence="2">CBS 333.67</strain>
    </source>
</reference>
<dbReference type="Proteomes" id="UP001273166">
    <property type="component" value="Unassembled WGS sequence"/>
</dbReference>
<reference evidence="2" key="2">
    <citation type="submission" date="2023-06" db="EMBL/GenBank/DDBJ databases">
        <authorList>
            <consortium name="Lawrence Berkeley National Laboratory"/>
            <person name="Mondo S.J."/>
            <person name="Hensen N."/>
            <person name="Bonometti L."/>
            <person name="Westerberg I."/>
            <person name="Brannstrom I.O."/>
            <person name="Guillou S."/>
            <person name="Cros-Aarteil S."/>
            <person name="Calhoun S."/>
            <person name="Haridas S."/>
            <person name="Kuo A."/>
            <person name="Pangilinan J."/>
            <person name="Riley R."/>
            <person name="Labutti K."/>
            <person name="Andreopoulos B."/>
            <person name="Lipzen A."/>
            <person name="Chen C."/>
            <person name="Yanf M."/>
            <person name="Daum C."/>
            <person name="Ng V."/>
            <person name="Clum A."/>
            <person name="Steindorff A."/>
            <person name="Ohm R."/>
            <person name="Martin F."/>
            <person name="Silar P."/>
            <person name="Natvig D."/>
            <person name="Lalanne C."/>
            <person name="Gautier V."/>
            <person name="Ament-Velasquez S.L."/>
            <person name="Kruys A."/>
            <person name="Hutchinson M.I."/>
            <person name="Powell A.J."/>
            <person name="Barry K."/>
            <person name="Miller A.N."/>
            <person name="Grigoriev I.V."/>
            <person name="Debuchy R."/>
            <person name="Gladieux P."/>
            <person name="Thoren M.H."/>
            <person name="Johannesson H."/>
        </authorList>
    </citation>
    <scope>NUCLEOTIDE SEQUENCE</scope>
    <source>
        <strain evidence="2">CBS 333.67</strain>
    </source>
</reference>
<comment type="caution">
    <text evidence="2">The sequence shown here is derived from an EMBL/GenBank/DDBJ whole genome shotgun (WGS) entry which is preliminary data.</text>
</comment>
<feature type="region of interest" description="Disordered" evidence="1">
    <location>
        <begin position="1"/>
        <end position="39"/>
    </location>
</feature>
<sequence>MATHGSSARPAAPAAQTVVAPPTAAEKDRDREARRQAHWERWAADADKERSYAVVFDKQAGTSAAATDAVHRMLGRPPKLSPVKRLPDLTDTATDLGQVQISMVSAEIFVALREQFHCTRISVMLPGNHKRTAFIPGAAKDGAGASRNVAAAAPAAAGAKQQGKNSQQ</sequence>
<feature type="compositionally biased region" description="Low complexity" evidence="1">
    <location>
        <begin position="8"/>
        <end position="24"/>
    </location>
</feature>
<dbReference type="AlphaFoldDB" id="A0AAJ0M2Y3"/>
<evidence type="ECO:0000313" key="3">
    <source>
        <dbReference type="Proteomes" id="UP001273166"/>
    </source>
</evidence>
<evidence type="ECO:0000313" key="2">
    <source>
        <dbReference type="EMBL" id="KAK3306799.1"/>
    </source>
</evidence>
<keyword evidence="3" id="KW-1185">Reference proteome</keyword>
<dbReference type="RefSeq" id="XP_062722579.1">
    <property type="nucleotide sequence ID" value="XM_062869030.1"/>
</dbReference>
<feature type="compositionally biased region" description="Basic and acidic residues" evidence="1">
    <location>
        <begin position="25"/>
        <end position="39"/>
    </location>
</feature>
<gene>
    <name evidence="2" type="ORF">B0T15DRAFT_528286</name>
</gene>
<dbReference type="EMBL" id="JAUDZG010000003">
    <property type="protein sequence ID" value="KAK3306799.1"/>
    <property type="molecule type" value="Genomic_DNA"/>
</dbReference>
<feature type="region of interest" description="Disordered" evidence="1">
    <location>
        <begin position="145"/>
        <end position="168"/>
    </location>
</feature>
<evidence type="ECO:0000256" key="1">
    <source>
        <dbReference type="SAM" id="MobiDB-lite"/>
    </source>
</evidence>
<name>A0AAJ0M2Y3_9PEZI</name>